<protein>
    <recommendedName>
        <fullName evidence="4">Large ribosomal subunit protein bL17</fullName>
    </recommendedName>
</protein>
<name>A0A2K8YZT2_9BACT</name>
<feature type="compositionally biased region" description="Acidic residues" evidence="6">
    <location>
        <begin position="193"/>
        <end position="203"/>
    </location>
</feature>
<dbReference type="RefSeq" id="WP_100989092.1">
    <property type="nucleotide sequence ID" value="NZ_CP025096.1"/>
</dbReference>
<dbReference type="PROSITE" id="PS01167">
    <property type="entry name" value="RIBOSOMAL_L17"/>
    <property type="match status" value="1"/>
</dbReference>
<dbReference type="EMBL" id="CP025096">
    <property type="protein sequence ID" value="AUD03147.1"/>
    <property type="molecule type" value="Genomic_DNA"/>
</dbReference>
<gene>
    <name evidence="4" type="primary">rplQ</name>
    <name evidence="7" type="ORF">CWM47_15670</name>
</gene>
<dbReference type="HAMAP" id="MF_01368">
    <property type="entry name" value="Ribosomal_bL17"/>
    <property type="match status" value="1"/>
</dbReference>
<dbReference type="SUPFAM" id="SSF64263">
    <property type="entry name" value="Prokaryotic ribosomal protein L17"/>
    <property type="match status" value="1"/>
</dbReference>
<sequence length="203" mass="22045">MRHGKKNNHLSRTHSHREAMLQNMASSLILHKRIETTVAKAKELRKFVEPILTRAKDDTFVNRREVFRALNDKDTMKELFGVVADKIASRPGGYTRIIKLGNRLGDNADTCLIELVDFNELLLAAASEKAAANTTKTRRSRRGAGAKATTETAPVAVASVEEPSAEVVEDEAPAAPVAEVTSTEETPAADAPVADEDSDTPKA</sequence>
<dbReference type="Gene3D" id="3.90.1030.10">
    <property type="entry name" value="Ribosomal protein L17"/>
    <property type="match status" value="1"/>
</dbReference>
<comment type="subunit">
    <text evidence="4">Part of the 50S ribosomal subunit. Contacts protein L32.</text>
</comment>
<dbReference type="InterPro" id="IPR000456">
    <property type="entry name" value="Ribosomal_bL17"/>
</dbReference>
<dbReference type="GO" id="GO:0006412">
    <property type="term" value="P:translation"/>
    <property type="evidence" value="ECO:0007669"/>
    <property type="project" value="UniProtKB-UniRule"/>
</dbReference>
<evidence type="ECO:0000256" key="2">
    <source>
        <dbReference type="ARBA" id="ARBA00022980"/>
    </source>
</evidence>
<comment type="similarity">
    <text evidence="1 4 5">Belongs to the bacterial ribosomal protein bL17 family.</text>
</comment>
<feature type="region of interest" description="Disordered" evidence="6">
    <location>
        <begin position="129"/>
        <end position="203"/>
    </location>
</feature>
<dbReference type="GO" id="GO:0003735">
    <property type="term" value="F:structural constituent of ribosome"/>
    <property type="evidence" value="ECO:0007669"/>
    <property type="project" value="InterPro"/>
</dbReference>
<dbReference type="InterPro" id="IPR036373">
    <property type="entry name" value="Ribosomal_bL17_sf"/>
</dbReference>
<dbReference type="NCBIfam" id="TIGR00059">
    <property type="entry name" value="L17"/>
    <property type="match status" value="1"/>
</dbReference>
<dbReference type="Proteomes" id="UP000232883">
    <property type="component" value="Chromosome"/>
</dbReference>
<dbReference type="AlphaFoldDB" id="A0A2K8YZT2"/>
<evidence type="ECO:0000256" key="6">
    <source>
        <dbReference type="SAM" id="MobiDB-lite"/>
    </source>
</evidence>
<accession>A0A2K8YZT2</accession>
<evidence type="ECO:0000313" key="8">
    <source>
        <dbReference type="Proteomes" id="UP000232883"/>
    </source>
</evidence>
<keyword evidence="8" id="KW-1185">Reference proteome</keyword>
<keyword evidence="2 4" id="KW-0689">Ribosomal protein</keyword>
<dbReference type="InterPro" id="IPR047859">
    <property type="entry name" value="Ribosomal_bL17_CS"/>
</dbReference>
<reference evidence="7 8" key="1">
    <citation type="submission" date="2017-11" db="EMBL/GenBank/DDBJ databases">
        <title>Taxonomic description and genome sequences of Spirosoma HA7 sp. nov., isolated from pollen microhabitat of Corylus avellana.</title>
        <authorList>
            <person name="Ambika Manirajan B."/>
            <person name="Suarez C."/>
            <person name="Ratering S."/>
            <person name="Geissler-Plaum R."/>
            <person name="Cardinale M."/>
            <person name="Sylvia S."/>
        </authorList>
    </citation>
    <scope>NUCLEOTIDE SEQUENCE [LARGE SCALE GENOMIC DNA]</scope>
    <source>
        <strain evidence="7 8">HA7</strain>
    </source>
</reference>
<evidence type="ECO:0000256" key="4">
    <source>
        <dbReference type="HAMAP-Rule" id="MF_01368"/>
    </source>
</evidence>
<dbReference type="Pfam" id="PF01196">
    <property type="entry name" value="Ribosomal_L17"/>
    <property type="match status" value="1"/>
</dbReference>
<evidence type="ECO:0000256" key="1">
    <source>
        <dbReference type="ARBA" id="ARBA00008777"/>
    </source>
</evidence>
<feature type="compositionally biased region" description="Low complexity" evidence="6">
    <location>
        <begin position="173"/>
        <end position="183"/>
    </location>
</feature>
<dbReference type="KEGG" id="spir:CWM47_15670"/>
<dbReference type="PANTHER" id="PTHR14413:SF16">
    <property type="entry name" value="LARGE RIBOSOMAL SUBUNIT PROTEIN BL17M"/>
    <property type="match status" value="1"/>
</dbReference>
<evidence type="ECO:0000256" key="5">
    <source>
        <dbReference type="RuleBase" id="RU000660"/>
    </source>
</evidence>
<feature type="compositionally biased region" description="Low complexity" evidence="6">
    <location>
        <begin position="148"/>
        <end position="162"/>
    </location>
</feature>
<dbReference type="OrthoDB" id="9809073at2"/>
<evidence type="ECO:0000313" key="7">
    <source>
        <dbReference type="EMBL" id="AUD03147.1"/>
    </source>
</evidence>
<evidence type="ECO:0000256" key="3">
    <source>
        <dbReference type="ARBA" id="ARBA00023274"/>
    </source>
</evidence>
<keyword evidence="3 4" id="KW-0687">Ribonucleoprotein</keyword>
<dbReference type="PANTHER" id="PTHR14413">
    <property type="entry name" value="RIBOSOMAL PROTEIN L17"/>
    <property type="match status" value="1"/>
</dbReference>
<dbReference type="GO" id="GO:0022625">
    <property type="term" value="C:cytosolic large ribosomal subunit"/>
    <property type="evidence" value="ECO:0007669"/>
    <property type="project" value="TreeGrafter"/>
</dbReference>
<feature type="compositionally biased region" description="Acidic residues" evidence="6">
    <location>
        <begin position="163"/>
        <end position="172"/>
    </location>
</feature>
<organism evidence="7 8">
    <name type="scientific">Spirosoma pollinicola</name>
    <dbReference type="NCBI Taxonomy" id="2057025"/>
    <lineage>
        <taxon>Bacteria</taxon>
        <taxon>Pseudomonadati</taxon>
        <taxon>Bacteroidota</taxon>
        <taxon>Cytophagia</taxon>
        <taxon>Cytophagales</taxon>
        <taxon>Cytophagaceae</taxon>
        <taxon>Spirosoma</taxon>
    </lineage>
</organism>
<proteinExistence type="inferred from homology"/>